<organism evidence="2">
    <name type="scientific">uncultured Caudovirales phage</name>
    <dbReference type="NCBI Taxonomy" id="2100421"/>
    <lineage>
        <taxon>Viruses</taxon>
        <taxon>Duplodnaviria</taxon>
        <taxon>Heunggongvirae</taxon>
        <taxon>Uroviricota</taxon>
        <taxon>Caudoviricetes</taxon>
        <taxon>Peduoviridae</taxon>
        <taxon>Maltschvirus</taxon>
        <taxon>Maltschvirus maltsch</taxon>
    </lineage>
</organism>
<dbReference type="InterPro" id="IPR010902">
    <property type="entry name" value="NUMOD4"/>
</dbReference>
<evidence type="ECO:0000313" key="2">
    <source>
        <dbReference type="EMBL" id="CAB4157250.1"/>
    </source>
</evidence>
<dbReference type="SMART" id="SM00507">
    <property type="entry name" value="HNHc"/>
    <property type="match status" value="1"/>
</dbReference>
<dbReference type="Pfam" id="PF22083">
    <property type="entry name" value="I-HmuI_NUMOD-like"/>
    <property type="match status" value="1"/>
</dbReference>
<name>A0A6J5NC05_9CAUD</name>
<gene>
    <name evidence="2" type="ORF">UFOVP693_14</name>
</gene>
<protein>
    <submittedName>
        <fullName evidence="2">HNHc domain containing protein</fullName>
    </submittedName>
</protein>
<dbReference type="InterPro" id="IPR044925">
    <property type="entry name" value="His-Me_finger_sf"/>
</dbReference>
<dbReference type="SUPFAM" id="SSF64496">
    <property type="entry name" value="DNA-binding domain of intron-encoded endonucleases"/>
    <property type="match status" value="1"/>
</dbReference>
<accession>A0A6J5NC05</accession>
<dbReference type="GO" id="GO:0016788">
    <property type="term" value="F:hydrolase activity, acting on ester bonds"/>
    <property type="evidence" value="ECO:0007669"/>
    <property type="project" value="InterPro"/>
</dbReference>
<sequence length="172" mass="20356">MTEQEEQWKTCPDWPRYLVSTEGRILRCTKEPSQSRKPIVNKKTGYCHTKLSRHSEELGKTEKRSMSIHRIVAETWIPNPEGKREVDHINRDKQDNRVENLRWVTRRENLAGVHWVKPIRAINLDSGEVLVFDSIKEAAEHLGMFPQGINNVLKGYNKRYRRWRFEYILGTS</sequence>
<dbReference type="CDD" id="cd00085">
    <property type="entry name" value="HNHc"/>
    <property type="match status" value="1"/>
</dbReference>
<proteinExistence type="predicted"/>
<dbReference type="SUPFAM" id="SSF54060">
    <property type="entry name" value="His-Me finger endonucleases"/>
    <property type="match status" value="1"/>
</dbReference>
<feature type="domain" description="HNH nuclease" evidence="1">
    <location>
        <begin position="62"/>
        <end position="110"/>
    </location>
</feature>
<dbReference type="Pfam" id="PF07463">
    <property type="entry name" value="NUMOD4"/>
    <property type="match status" value="1"/>
</dbReference>
<dbReference type="Gene3D" id="3.90.75.20">
    <property type="match status" value="1"/>
</dbReference>
<dbReference type="SMART" id="SM00497">
    <property type="entry name" value="IENR1"/>
    <property type="match status" value="1"/>
</dbReference>
<dbReference type="Pfam" id="PF13392">
    <property type="entry name" value="HNH_3"/>
    <property type="match status" value="1"/>
</dbReference>
<reference evidence="2" key="1">
    <citation type="submission" date="2020-04" db="EMBL/GenBank/DDBJ databases">
        <authorList>
            <person name="Chiriac C."/>
            <person name="Salcher M."/>
            <person name="Ghai R."/>
            <person name="Kavagutti S V."/>
        </authorList>
    </citation>
    <scope>NUCLEOTIDE SEQUENCE</scope>
</reference>
<dbReference type="InterPro" id="IPR003647">
    <property type="entry name" value="Intron_nuc_1_rpt"/>
</dbReference>
<dbReference type="EMBL" id="LR796650">
    <property type="protein sequence ID" value="CAB4157250.1"/>
    <property type="molecule type" value="Genomic_DNA"/>
</dbReference>
<dbReference type="InterPro" id="IPR054307">
    <property type="entry name" value="I-HmuI_NUMOD-like"/>
</dbReference>
<evidence type="ECO:0000259" key="1">
    <source>
        <dbReference type="SMART" id="SM00507"/>
    </source>
</evidence>
<dbReference type="InterPro" id="IPR003615">
    <property type="entry name" value="HNH_nuc"/>
</dbReference>